<gene>
    <name evidence="2" type="ORF">GQF42_15995</name>
</gene>
<dbReference type="KEGG" id="sbro:GQF42_15995"/>
<accession>A0A6I6MZ35</accession>
<evidence type="ECO:0000313" key="2">
    <source>
        <dbReference type="EMBL" id="QHA04592.1"/>
    </source>
</evidence>
<dbReference type="AlphaFoldDB" id="A0A6I6MZ35"/>
<evidence type="ECO:0000313" key="3">
    <source>
        <dbReference type="Proteomes" id="UP000436138"/>
    </source>
</evidence>
<keyword evidence="3" id="KW-1185">Reference proteome</keyword>
<reference evidence="2 3" key="1">
    <citation type="submission" date="2019-12" db="EMBL/GenBank/DDBJ databases">
        <title>Streptomyces sp. strain T44 isolated from rhizosphere soil of Broussonetia papyrifera.</title>
        <authorList>
            <person name="Mo P."/>
        </authorList>
    </citation>
    <scope>NUCLEOTIDE SEQUENCE [LARGE SCALE GENOMIC DNA]</scope>
    <source>
        <strain evidence="2 3">T44</strain>
    </source>
</reference>
<proteinExistence type="predicted"/>
<feature type="region of interest" description="Disordered" evidence="1">
    <location>
        <begin position="358"/>
        <end position="388"/>
    </location>
</feature>
<protein>
    <submittedName>
        <fullName evidence="2">Uncharacterized protein</fullName>
    </submittedName>
</protein>
<dbReference type="RefSeq" id="WP_158920439.1">
    <property type="nucleotide sequence ID" value="NZ_CP047020.1"/>
</dbReference>
<name>A0A6I6MZ35_9ACTN</name>
<sequence length="406" mass="44480">MLIGIRQALLDGVVSVHEARVAVALTLNPDACTTGARSIEVVSGLSMEALFGRPSRGTSGVIPLEGQRSVLLSCTTRGEYGIDGDHARPMHLGVIRYRRSAAHSACPLISSSTTLGQEVGDPILDVVGGKKDLETHNVRQTAGIAKEQVESLDPALDVWSNTKVHGLQGLGDAGWALALAFGFERTETDLATIERITGLSTRQTRDRIASWEKNGERWVTRTKQGRRTVAVVDFSELIDPYVREVGVYALAHRRDDKTEAHRKERIVVARRKTALGYQAYQMWKTRGSRLRLARHIAETKGDTTLLDLLTYQGSALEAEERIHTYLVAQTQEQEAPEESSSGPLTAVQGNLIEKDQTIPRAAPQTPVQPTMAGSPLEVTKPSTPEEEAALKERVTEMRRRLMGLPA</sequence>
<evidence type="ECO:0000256" key="1">
    <source>
        <dbReference type="SAM" id="MobiDB-lite"/>
    </source>
</evidence>
<dbReference type="Proteomes" id="UP000436138">
    <property type="component" value="Chromosome"/>
</dbReference>
<dbReference type="EMBL" id="CP047020">
    <property type="protein sequence ID" value="QHA04592.1"/>
    <property type="molecule type" value="Genomic_DNA"/>
</dbReference>
<organism evidence="2 3">
    <name type="scientific">Streptomyces broussonetiae</name>
    <dbReference type="NCBI Taxonomy" id="2686304"/>
    <lineage>
        <taxon>Bacteria</taxon>
        <taxon>Bacillati</taxon>
        <taxon>Actinomycetota</taxon>
        <taxon>Actinomycetes</taxon>
        <taxon>Kitasatosporales</taxon>
        <taxon>Streptomycetaceae</taxon>
        <taxon>Streptomyces</taxon>
    </lineage>
</organism>